<organism evidence="1">
    <name type="scientific">hydrothermal vent metagenome</name>
    <dbReference type="NCBI Taxonomy" id="652676"/>
    <lineage>
        <taxon>unclassified sequences</taxon>
        <taxon>metagenomes</taxon>
        <taxon>ecological metagenomes</taxon>
    </lineage>
</organism>
<dbReference type="Pfam" id="PF12784">
    <property type="entry name" value="PDDEXK_2"/>
    <property type="match status" value="1"/>
</dbReference>
<evidence type="ECO:0008006" key="2">
    <source>
        <dbReference type="Google" id="ProtNLM"/>
    </source>
</evidence>
<dbReference type="PANTHER" id="PTHR41317:SF1">
    <property type="entry name" value="PD-(D_E)XK NUCLEASE FAMILY TRANSPOSASE"/>
    <property type="match status" value="1"/>
</dbReference>
<dbReference type="PANTHER" id="PTHR41317">
    <property type="entry name" value="PD-(D_E)XK NUCLEASE FAMILY TRANSPOSASE"/>
    <property type="match status" value="1"/>
</dbReference>
<dbReference type="EMBL" id="FPHE01000072">
    <property type="protein sequence ID" value="SFV57031.1"/>
    <property type="molecule type" value="Genomic_DNA"/>
</dbReference>
<protein>
    <recommendedName>
        <fullName evidence="2">Rpn family recombination-promoting nuclease/putative transposase</fullName>
    </recommendedName>
</protein>
<dbReference type="InterPro" id="IPR010106">
    <property type="entry name" value="RpnA"/>
</dbReference>
<proteinExistence type="predicted"/>
<dbReference type="AlphaFoldDB" id="A0A1W1BUA1"/>
<sequence length="304" mass="36178">MCMMIKDKYIDPFTDFGFKHIFGTERNRRFLISFLNDLLELENKIVDITYRNLEKLGLSIIDRKAIFDVYCTDEKGNSFIVELQRSPQRYFKDRSIYYTSFPIQEQSKKGSWDYRLTKIYFIGILEFAFDDLRLKKNKEDNNYLSKVQLFDCDRKEVFYDKLTYYYIEMPKFRKTEEELSTHLDYWLYYLNNLANTTNIPEILKQDEVIQEAFEVAEFLALDKDEQFAYQQDLKARWDNQACLDFAEEKGMEIGMKKGIEKGIEKGAKQEKIEIAKNLLDILDVETIALKTGLTISEIEELKRG</sequence>
<gene>
    <name evidence="1" type="ORF">MNB_SV-12-199</name>
</gene>
<name>A0A1W1BUA1_9ZZZZ</name>
<dbReference type="NCBIfam" id="TIGR01784">
    <property type="entry name" value="T_den_put_tspse"/>
    <property type="match status" value="1"/>
</dbReference>
<reference evidence="1" key="1">
    <citation type="submission" date="2016-10" db="EMBL/GenBank/DDBJ databases">
        <authorList>
            <person name="de Groot N.N."/>
        </authorList>
    </citation>
    <scope>NUCLEOTIDE SEQUENCE</scope>
</reference>
<accession>A0A1W1BUA1</accession>
<evidence type="ECO:0000313" key="1">
    <source>
        <dbReference type="EMBL" id="SFV57031.1"/>
    </source>
</evidence>